<dbReference type="RefSeq" id="WP_006008792.1">
    <property type="nucleotide sequence ID" value="NZ_AUAV01000016.1"/>
</dbReference>
<accession>K6YTS3</accession>
<organism evidence="3 4">
    <name type="scientific">Brumicola pallidula DSM 14239 = ACAM 615</name>
    <dbReference type="NCBI Taxonomy" id="1121922"/>
    <lineage>
        <taxon>Bacteria</taxon>
        <taxon>Pseudomonadati</taxon>
        <taxon>Pseudomonadota</taxon>
        <taxon>Gammaproteobacteria</taxon>
        <taxon>Alteromonadales</taxon>
        <taxon>Alteromonadaceae</taxon>
        <taxon>Brumicola</taxon>
    </lineage>
</organism>
<dbReference type="PANTHER" id="PTHR42852">
    <property type="entry name" value="THIOL:DISULFIDE INTERCHANGE PROTEIN DSBE"/>
    <property type="match status" value="1"/>
</dbReference>
<dbReference type="OrthoDB" id="9799347at2"/>
<keyword evidence="4" id="KW-1185">Reference proteome</keyword>
<sequence length="201" mass="21988">MSIDLGFFALSVSPVLLLISVFIGLLVSLIAIIKNKGRVFKATLSGGLTAVGVYGVFSLVIALARSHTGLPDSNFMQLDGKEVKITDISQQQPTVVNLWASSCSPCLQLMPVLEQAELRYSDVTFISLNQRESSEVVQAFLQREGFKFEHVLLDSKGEIATNKGLFSLPVTLFFNTNGELVHSHAGDMSTTSLQQNIEQYF</sequence>
<name>K6YTS3_9ALTE</name>
<feature type="transmembrane region" description="Helical" evidence="1">
    <location>
        <begin position="44"/>
        <end position="64"/>
    </location>
</feature>
<dbReference type="InterPro" id="IPR036249">
    <property type="entry name" value="Thioredoxin-like_sf"/>
</dbReference>
<gene>
    <name evidence="3" type="ORF">GPAL_0451</name>
</gene>
<keyword evidence="1" id="KW-1133">Transmembrane helix</keyword>
<dbReference type="Gene3D" id="3.40.30.10">
    <property type="entry name" value="Glutaredoxin"/>
    <property type="match status" value="1"/>
</dbReference>
<dbReference type="CDD" id="cd02966">
    <property type="entry name" value="TlpA_like_family"/>
    <property type="match status" value="1"/>
</dbReference>
<comment type="caution">
    <text evidence="3">The sequence shown here is derived from an EMBL/GenBank/DDBJ whole genome shotgun (WGS) entry which is preliminary data.</text>
</comment>
<dbReference type="PANTHER" id="PTHR42852:SF13">
    <property type="entry name" value="PROTEIN DIPZ"/>
    <property type="match status" value="1"/>
</dbReference>
<feature type="transmembrane region" description="Helical" evidence="1">
    <location>
        <begin position="6"/>
        <end position="32"/>
    </location>
</feature>
<proteinExistence type="predicted"/>
<feature type="domain" description="Thioredoxin" evidence="2">
    <location>
        <begin position="64"/>
        <end position="201"/>
    </location>
</feature>
<dbReference type="STRING" id="1121922.GCA_000428905_03013"/>
<evidence type="ECO:0000313" key="3">
    <source>
        <dbReference type="EMBL" id="GAC27331.1"/>
    </source>
</evidence>
<keyword evidence="1" id="KW-0812">Transmembrane</keyword>
<dbReference type="Pfam" id="PF08534">
    <property type="entry name" value="Redoxin"/>
    <property type="match status" value="1"/>
</dbReference>
<dbReference type="EMBL" id="BAEQ01000009">
    <property type="protein sequence ID" value="GAC27331.1"/>
    <property type="molecule type" value="Genomic_DNA"/>
</dbReference>
<evidence type="ECO:0000256" key="1">
    <source>
        <dbReference type="SAM" id="Phobius"/>
    </source>
</evidence>
<reference evidence="4" key="1">
    <citation type="journal article" date="2014" name="Environ. Microbiol.">
        <title>Comparative genomics of the marine bacterial genus Glaciecola reveals the high degree of genomic diversity and genomic characteristic for cold adaptation.</title>
        <authorList>
            <person name="Qin Q.L."/>
            <person name="Xie B.B."/>
            <person name="Yu Y."/>
            <person name="Shu Y.L."/>
            <person name="Rong J.C."/>
            <person name="Zhang Y.J."/>
            <person name="Zhao D.L."/>
            <person name="Chen X.L."/>
            <person name="Zhang X.Y."/>
            <person name="Chen B."/>
            <person name="Zhou B.C."/>
            <person name="Zhang Y.Z."/>
        </authorList>
    </citation>
    <scope>NUCLEOTIDE SEQUENCE [LARGE SCALE GENOMIC DNA]</scope>
    <source>
        <strain evidence="4">ACAM 615</strain>
    </source>
</reference>
<keyword evidence="1" id="KW-0472">Membrane</keyword>
<protein>
    <recommendedName>
        <fullName evidence="2">Thioredoxin domain-containing protein</fullName>
    </recommendedName>
</protein>
<dbReference type="SUPFAM" id="SSF52833">
    <property type="entry name" value="Thioredoxin-like"/>
    <property type="match status" value="1"/>
</dbReference>
<dbReference type="PROSITE" id="PS51352">
    <property type="entry name" value="THIOREDOXIN_2"/>
    <property type="match status" value="1"/>
</dbReference>
<evidence type="ECO:0000259" key="2">
    <source>
        <dbReference type="PROSITE" id="PS51352"/>
    </source>
</evidence>
<dbReference type="InterPro" id="IPR013740">
    <property type="entry name" value="Redoxin"/>
</dbReference>
<dbReference type="Proteomes" id="UP000006251">
    <property type="component" value="Unassembled WGS sequence"/>
</dbReference>
<dbReference type="AlphaFoldDB" id="K6YTS3"/>
<dbReference type="GO" id="GO:0016491">
    <property type="term" value="F:oxidoreductase activity"/>
    <property type="evidence" value="ECO:0007669"/>
    <property type="project" value="InterPro"/>
</dbReference>
<dbReference type="InterPro" id="IPR050553">
    <property type="entry name" value="Thioredoxin_ResA/DsbE_sf"/>
</dbReference>
<dbReference type="InterPro" id="IPR013766">
    <property type="entry name" value="Thioredoxin_domain"/>
</dbReference>
<evidence type="ECO:0000313" key="4">
    <source>
        <dbReference type="Proteomes" id="UP000006251"/>
    </source>
</evidence>